<dbReference type="PROSITE" id="PS51318">
    <property type="entry name" value="TAT"/>
    <property type="match status" value="1"/>
</dbReference>
<gene>
    <name evidence="3" type="ORF">GCM10023226_13070</name>
</gene>
<dbReference type="Proteomes" id="UP001500621">
    <property type="component" value="Unassembled WGS sequence"/>
</dbReference>
<feature type="region of interest" description="Disordered" evidence="1">
    <location>
        <begin position="163"/>
        <end position="189"/>
    </location>
</feature>
<feature type="compositionally biased region" description="Pro residues" evidence="1">
    <location>
        <begin position="172"/>
        <end position="186"/>
    </location>
</feature>
<keyword evidence="4" id="KW-1185">Reference proteome</keyword>
<comment type="caution">
    <text evidence="3">The sequence shown here is derived from an EMBL/GenBank/DDBJ whole genome shotgun (WGS) entry which is preliminary data.</text>
</comment>
<reference evidence="4" key="1">
    <citation type="journal article" date="2019" name="Int. J. Syst. Evol. Microbiol.">
        <title>The Global Catalogue of Microorganisms (GCM) 10K type strain sequencing project: providing services to taxonomists for standard genome sequencing and annotation.</title>
        <authorList>
            <consortium name="The Broad Institute Genomics Platform"/>
            <consortium name="The Broad Institute Genome Sequencing Center for Infectious Disease"/>
            <person name="Wu L."/>
            <person name="Ma J."/>
        </authorList>
    </citation>
    <scope>NUCLEOTIDE SEQUENCE [LARGE SCALE GENOMIC DNA]</scope>
    <source>
        <strain evidence="4">JCM 18127</strain>
    </source>
</reference>
<dbReference type="RefSeq" id="WP_345263851.1">
    <property type="nucleotide sequence ID" value="NZ_BAABIM010000001.1"/>
</dbReference>
<dbReference type="SUPFAM" id="SSF50956">
    <property type="entry name" value="Thermostable phytase (3-phytase)"/>
    <property type="match status" value="1"/>
</dbReference>
<feature type="signal peptide" evidence="2">
    <location>
        <begin position="1"/>
        <end position="42"/>
    </location>
</feature>
<dbReference type="EMBL" id="BAABIM010000001">
    <property type="protein sequence ID" value="GAA4677209.1"/>
    <property type="molecule type" value="Genomic_DNA"/>
</dbReference>
<evidence type="ECO:0000256" key="2">
    <source>
        <dbReference type="SAM" id="SignalP"/>
    </source>
</evidence>
<sequence length="569" mass="60899">MRRPHRSNLSGVLVRVRRLVLTTALLAAAPVLSPAGVPSAAAADEPPAIPVVTGMVADDARGRVFVTRPAAPLQVWSTAGVQQGEVAALAGAQGLARAADDGLWTALPDEGSVARLDPATLAVQEWSLGEGSCPAQAAPSTVGVWVVDDCQDGDPGLVLLDPEDGSLTPLPEVLPAPQAPEDPQQPVPTTSWRIAVDPTAPTRVVALELARPQRLLDLRLDVDASSAEVVGQRSLVPPGVYGGSYVRHLTVGVDRRVLLDDGWRSDPGTVESGAYLPYSSAVGPAMATASRADAALAVVSLRAWYFLDGAGQRAEATGPVTPAGTVFVRNAVAWGGGAWHAFSRDRENGLHLTSFAPKRRAEVELSLRGRPPFGNKQSPYNYGETIELRVGLDTTAAQRTVSVYATANGRRQLIGQVRPAQRRPAVLRYRMLAPTTVEAVYAGDASTRSATARQQAEVEPVGTLKGVGFIRRHRTGEVFFRADQLARFASVLKPALPKYRTVFEVRDRSTLVASTDLLRTDRYGRNRIRYAMPGPLAVGVTFTLRMSWVQQGNGKRHVVAEQPFRFVRG</sequence>
<protein>
    <submittedName>
        <fullName evidence="3">Uncharacterized protein</fullName>
    </submittedName>
</protein>
<organism evidence="3 4">
    <name type="scientific">Nocardioides nanhaiensis</name>
    <dbReference type="NCBI Taxonomy" id="1476871"/>
    <lineage>
        <taxon>Bacteria</taxon>
        <taxon>Bacillati</taxon>
        <taxon>Actinomycetota</taxon>
        <taxon>Actinomycetes</taxon>
        <taxon>Propionibacteriales</taxon>
        <taxon>Nocardioidaceae</taxon>
        <taxon>Nocardioides</taxon>
    </lineage>
</organism>
<evidence type="ECO:0000313" key="3">
    <source>
        <dbReference type="EMBL" id="GAA4677209.1"/>
    </source>
</evidence>
<keyword evidence="2" id="KW-0732">Signal</keyword>
<name>A0ABP8W2L5_9ACTN</name>
<feature type="chain" id="PRO_5047129085" evidence="2">
    <location>
        <begin position="43"/>
        <end position="569"/>
    </location>
</feature>
<dbReference type="InterPro" id="IPR006311">
    <property type="entry name" value="TAT_signal"/>
</dbReference>
<evidence type="ECO:0000313" key="4">
    <source>
        <dbReference type="Proteomes" id="UP001500621"/>
    </source>
</evidence>
<accession>A0ABP8W2L5</accession>
<proteinExistence type="predicted"/>
<evidence type="ECO:0000256" key="1">
    <source>
        <dbReference type="SAM" id="MobiDB-lite"/>
    </source>
</evidence>